<feature type="domain" description="DUF1540" evidence="1">
    <location>
        <begin position="9"/>
        <end position="70"/>
    </location>
</feature>
<keyword evidence="3" id="KW-1185">Reference proteome</keyword>
<comment type="caution">
    <text evidence="2">The sequence shown here is derived from an EMBL/GenBank/DDBJ whole genome shotgun (WGS) entry which is preliminary data.</text>
</comment>
<evidence type="ECO:0000313" key="2">
    <source>
        <dbReference type="EMBL" id="MDO7905437.1"/>
    </source>
</evidence>
<protein>
    <submittedName>
        <fullName evidence="2">DUF1540 domain-containing protein</fullName>
    </submittedName>
</protein>
<dbReference type="InterPro" id="IPR011437">
    <property type="entry name" value="DUF1540"/>
</dbReference>
<dbReference type="Pfam" id="PF07561">
    <property type="entry name" value="DUF1540"/>
    <property type="match status" value="1"/>
</dbReference>
<accession>A0ABT9C868</accession>
<dbReference type="RefSeq" id="WP_305022601.1">
    <property type="nucleotide sequence ID" value="NZ_JAUQTB010000001.1"/>
</dbReference>
<proteinExistence type="predicted"/>
<dbReference type="Proteomes" id="UP001240171">
    <property type="component" value="Unassembled WGS sequence"/>
</dbReference>
<evidence type="ECO:0000259" key="1">
    <source>
        <dbReference type="Pfam" id="PF07561"/>
    </source>
</evidence>
<name>A0ABT9C868_9BACL</name>
<reference evidence="2 3" key="1">
    <citation type="submission" date="2023-07" db="EMBL/GenBank/DDBJ databases">
        <title>Paenibacillus sp. JX-17 nov. isolated from soil.</title>
        <authorList>
            <person name="Wan Y."/>
            <person name="Liu B."/>
        </authorList>
    </citation>
    <scope>NUCLEOTIDE SEQUENCE [LARGE SCALE GENOMIC DNA]</scope>
    <source>
        <strain evidence="2 3">JX-17</strain>
    </source>
</reference>
<dbReference type="EMBL" id="JAUQTB010000001">
    <property type="protein sequence ID" value="MDO7905437.1"/>
    <property type="molecule type" value="Genomic_DNA"/>
</dbReference>
<organism evidence="2 3">
    <name type="scientific">Paenibacillus lacisoli</name>
    <dbReference type="NCBI Taxonomy" id="3064525"/>
    <lineage>
        <taxon>Bacteria</taxon>
        <taxon>Bacillati</taxon>
        <taxon>Bacillota</taxon>
        <taxon>Bacilli</taxon>
        <taxon>Bacillales</taxon>
        <taxon>Paenibacillaceae</taxon>
        <taxon>Paenibacillus</taxon>
    </lineage>
</organism>
<gene>
    <name evidence="2" type="ORF">Q5741_03300</name>
</gene>
<sequence>MSSEAKPFVKCSVSNCHYWGEHNVCKADLIMIDIDSHADRRLNEEFAGEYFDSHEKDTAPASAATCCHTFKQKHKS</sequence>
<evidence type="ECO:0000313" key="3">
    <source>
        <dbReference type="Proteomes" id="UP001240171"/>
    </source>
</evidence>